<dbReference type="HOGENOM" id="CLU_3389655_0_0_11"/>
<dbReference type="EMBL" id="AYXO01000007">
    <property type="protein sequence ID" value="ETA07931.1"/>
    <property type="molecule type" value="Genomic_DNA"/>
</dbReference>
<evidence type="ECO:0000313" key="2">
    <source>
        <dbReference type="Proteomes" id="UP000035035"/>
    </source>
</evidence>
<protein>
    <submittedName>
        <fullName evidence="1">Uncharacterized protein</fullName>
    </submittedName>
</protein>
<name>W9DL25_9ACTN</name>
<organism evidence="1 2">
    <name type="scientific">Gordonia alkanivorans CGMCC 6845</name>
    <dbReference type="NCBI Taxonomy" id="1423140"/>
    <lineage>
        <taxon>Bacteria</taxon>
        <taxon>Bacillati</taxon>
        <taxon>Actinomycetota</taxon>
        <taxon>Actinomycetes</taxon>
        <taxon>Mycobacteriales</taxon>
        <taxon>Gordoniaceae</taxon>
        <taxon>Gordonia</taxon>
    </lineage>
</organism>
<proteinExistence type="predicted"/>
<dbReference type="Proteomes" id="UP000035035">
    <property type="component" value="Unassembled WGS sequence"/>
</dbReference>
<comment type="caution">
    <text evidence="1">The sequence shown here is derived from an EMBL/GenBank/DDBJ whole genome shotgun (WGS) entry which is preliminary data.</text>
</comment>
<keyword evidence="2" id="KW-1185">Reference proteome</keyword>
<sequence length="32" mass="3695">MPHSVTESPTGLGRRDHRAAMLIENYYRSSDF</sequence>
<reference evidence="1 2" key="1">
    <citation type="journal article" date="2014" name="Genome Announc.">
        <title>Draft Genome Sequence of Gordonia alkanivorans Strain CGMCC6845, a Halotolerant Hydrocarbon-Degrading Bacterium.</title>
        <authorList>
            <person name="Wang X."/>
            <person name="Jin D."/>
            <person name="Zhou L."/>
            <person name="Wu L."/>
            <person name="An W."/>
            <person name="Zhao L."/>
        </authorList>
    </citation>
    <scope>NUCLEOTIDE SEQUENCE [LARGE SCALE GENOMIC DNA]</scope>
    <source>
        <strain evidence="1 2">CGMCC 6845</strain>
    </source>
</reference>
<evidence type="ECO:0000313" key="1">
    <source>
        <dbReference type="EMBL" id="ETA07931.1"/>
    </source>
</evidence>
<accession>W9DL25</accession>
<dbReference type="AlphaFoldDB" id="W9DL25"/>
<gene>
    <name evidence="1" type="ORF">V525_05310</name>
</gene>